<dbReference type="EMBL" id="JAGTJQ010000002">
    <property type="protein sequence ID" value="KAH7037987.1"/>
    <property type="molecule type" value="Genomic_DNA"/>
</dbReference>
<reference evidence="2" key="1">
    <citation type="journal article" date="2021" name="Nat. Commun.">
        <title>Genetic determinants of endophytism in the Arabidopsis root mycobiome.</title>
        <authorList>
            <person name="Mesny F."/>
            <person name="Miyauchi S."/>
            <person name="Thiergart T."/>
            <person name="Pickel B."/>
            <person name="Atanasova L."/>
            <person name="Karlsson M."/>
            <person name="Huettel B."/>
            <person name="Barry K.W."/>
            <person name="Haridas S."/>
            <person name="Chen C."/>
            <person name="Bauer D."/>
            <person name="Andreopoulos W."/>
            <person name="Pangilinan J."/>
            <person name="LaButti K."/>
            <person name="Riley R."/>
            <person name="Lipzen A."/>
            <person name="Clum A."/>
            <person name="Drula E."/>
            <person name="Henrissat B."/>
            <person name="Kohler A."/>
            <person name="Grigoriev I.V."/>
            <person name="Martin F.M."/>
            <person name="Hacquard S."/>
        </authorList>
    </citation>
    <scope>NUCLEOTIDE SEQUENCE</scope>
    <source>
        <strain evidence="2">MPI-CAGE-CH-0230</strain>
    </source>
</reference>
<dbReference type="RefSeq" id="XP_046017108.1">
    <property type="nucleotide sequence ID" value="XM_046152861.1"/>
</dbReference>
<evidence type="ECO:0000256" key="1">
    <source>
        <dbReference type="SAM" id="MobiDB-lite"/>
    </source>
</evidence>
<comment type="caution">
    <text evidence="2">The sequence shown here is derived from an EMBL/GenBank/DDBJ whole genome shotgun (WGS) entry which is preliminary data.</text>
</comment>
<name>A0A9P8YFI4_9PEZI</name>
<dbReference type="GeneID" id="70182407"/>
<organism evidence="2 3">
    <name type="scientific">Microdochium trichocladiopsis</name>
    <dbReference type="NCBI Taxonomy" id="1682393"/>
    <lineage>
        <taxon>Eukaryota</taxon>
        <taxon>Fungi</taxon>
        <taxon>Dikarya</taxon>
        <taxon>Ascomycota</taxon>
        <taxon>Pezizomycotina</taxon>
        <taxon>Sordariomycetes</taxon>
        <taxon>Xylariomycetidae</taxon>
        <taxon>Xylariales</taxon>
        <taxon>Microdochiaceae</taxon>
        <taxon>Microdochium</taxon>
    </lineage>
</organism>
<dbReference type="AlphaFoldDB" id="A0A9P8YFI4"/>
<keyword evidence="3" id="KW-1185">Reference proteome</keyword>
<protein>
    <submittedName>
        <fullName evidence="2">Uncharacterized protein</fullName>
    </submittedName>
</protein>
<feature type="region of interest" description="Disordered" evidence="1">
    <location>
        <begin position="126"/>
        <end position="167"/>
    </location>
</feature>
<accession>A0A9P8YFI4</accession>
<gene>
    <name evidence="2" type="ORF">B0I36DRAFT_315227</name>
</gene>
<sequence length="167" mass="18110">MTAVLAFEFLSLPLSKRSQPLEVYSLRSLPLINLPQSHFARTQSVCELTARCIGGKHLVSHCTSVSHRPASNPLPDPLTNQMSAQATRIQPLGTGDSALYKARTVYASRTYQIPGADHHKKIRKSFDTVGTGNPALAQDSPARPKKGKQADREAAEAVPLSTRLPVT</sequence>
<dbReference type="Proteomes" id="UP000756346">
    <property type="component" value="Unassembled WGS sequence"/>
</dbReference>
<evidence type="ECO:0000313" key="3">
    <source>
        <dbReference type="Proteomes" id="UP000756346"/>
    </source>
</evidence>
<proteinExistence type="predicted"/>
<evidence type="ECO:0000313" key="2">
    <source>
        <dbReference type="EMBL" id="KAH7037987.1"/>
    </source>
</evidence>